<dbReference type="CDD" id="cd11614">
    <property type="entry name" value="SAF_CpaB_FlgA_like"/>
    <property type="match status" value="1"/>
</dbReference>
<keyword evidence="3 4" id="KW-0574">Periplasm</keyword>
<evidence type="ECO:0000256" key="1">
    <source>
        <dbReference type="ARBA" id="ARBA00004418"/>
    </source>
</evidence>
<comment type="function">
    <text evidence="4">Involved in the assembly process of the P-ring formation. It may associate with FlgF on the rod constituting a structure essential for the P-ring assembly or may act as a modulator protein for the P-ring assembly.</text>
</comment>
<keyword evidence="2" id="KW-0732">Signal</keyword>
<protein>
    <recommendedName>
        <fullName evidence="4">Flagella basal body P-ring formation protein FlgA</fullName>
    </recommendedName>
</protein>
<comment type="caution">
    <text evidence="6">The sequence shown here is derived from an EMBL/GenBank/DDBJ whole genome shotgun (WGS) entry which is preliminary data.</text>
</comment>
<evidence type="ECO:0000256" key="3">
    <source>
        <dbReference type="ARBA" id="ARBA00022764"/>
    </source>
</evidence>
<comment type="similarity">
    <text evidence="4">Belongs to the FlgA family.</text>
</comment>
<proteinExistence type="inferred from homology"/>
<dbReference type="PANTHER" id="PTHR36307:SF1">
    <property type="entry name" value="FLAGELLA BASAL BODY P-RING FORMATION PROTEIN FLGA"/>
    <property type="match status" value="1"/>
</dbReference>
<accession>A0ABU1WNV5</accession>
<evidence type="ECO:0000256" key="2">
    <source>
        <dbReference type="ARBA" id="ARBA00022729"/>
    </source>
</evidence>
<dbReference type="InterPro" id="IPR017585">
    <property type="entry name" value="SAF_FlgA"/>
</dbReference>
<dbReference type="InterPro" id="IPR041231">
    <property type="entry name" value="FlgA_N"/>
</dbReference>
<dbReference type="InterPro" id="IPR039246">
    <property type="entry name" value="Flagellar_FlgA"/>
</dbReference>
<keyword evidence="7" id="KW-1185">Reference proteome</keyword>
<dbReference type="RefSeq" id="WP_310317470.1">
    <property type="nucleotide sequence ID" value="NZ_JAVDWU010000006.1"/>
</dbReference>
<dbReference type="EMBL" id="JAVDWU010000006">
    <property type="protein sequence ID" value="MDR7150971.1"/>
    <property type="molecule type" value="Genomic_DNA"/>
</dbReference>
<evidence type="ECO:0000259" key="5">
    <source>
        <dbReference type="SMART" id="SM00858"/>
    </source>
</evidence>
<dbReference type="Pfam" id="PF17656">
    <property type="entry name" value="ChapFlgA_N"/>
    <property type="match status" value="1"/>
</dbReference>
<dbReference type="PANTHER" id="PTHR36307">
    <property type="entry name" value="FLAGELLA BASAL BODY P-RING FORMATION PROTEIN FLGA"/>
    <property type="match status" value="1"/>
</dbReference>
<keyword evidence="6" id="KW-0966">Cell projection</keyword>
<dbReference type="SMART" id="SM00858">
    <property type="entry name" value="SAF"/>
    <property type="match status" value="1"/>
</dbReference>
<dbReference type="Proteomes" id="UP001265700">
    <property type="component" value="Unassembled WGS sequence"/>
</dbReference>
<sequence length="238" mass="25219">MATLTMASGAAAQITVQQNPSLPAANGHSIEQVAMDWLQPALDASLGREGAQILRPEVIMGSLDPRLKLAPCGRVEPYLPPGTRLWGRSRVGLRCLEGAVRWNVFLPVTVKAWGPAWVLVRPVTAGTPLVQEDAEIAEIDWAEQHASVLGTPELWVGHEAVYALRPGQALRQHMVRPVPAFGPGEQVRVSTSGGGMIVVVTGQSLGTGVPGQSVRVRLAGGKVVTGTVQEDQTVLISL</sequence>
<dbReference type="Gene3D" id="3.90.1210.10">
    <property type="entry name" value="Antifreeze-like/N-acetylneuraminic acid synthase C-terminal domain"/>
    <property type="match status" value="1"/>
</dbReference>
<comment type="subcellular location">
    <subcellularLocation>
        <location evidence="1 4">Periplasm</location>
    </subcellularLocation>
</comment>
<organism evidence="6 7">
    <name type="scientific">Hydrogenophaga palleronii</name>
    <dbReference type="NCBI Taxonomy" id="65655"/>
    <lineage>
        <taxon>Bacteria</taxon>
        <taxon>Pseudomonadati</taxon>
        <taxon>Pseudomonadota</taxon>
        <taxon>Betaproteobacteria</taxon>
        <taxon>Burkholderiales</taxon>
        <taxon>Comamonadaceae</taxon>
        <taxon>Hydrogenophaga</taxon>
    </lineage>
</organism>
<gene>
    <name evidence="6" type="ORF">J2W49_002944</name>
</gene>
<dbReference type="NCBIfam" id="TIGR03170">
    <property type="entry name" value="flgA_cterm"/>
    <property type="match status" value="1"/>
</dbReference>
<reference evidence="6 7" key="1">
    <citation type="submission" date="2023-07" db="EMBL/GenBank/DDBJ databases">
        <title>Sorghum-associated microbial communities from plants grown in Nebraska, USA.</title>
        <authorList>
            <person name="Schachtman D."/>
        </authorList>
    </citation>
    <scope>NUCLEOTIDE SEQUENCE [LARGE SCALE GENOMIC DNA]</scope>
    <source>
        <strain evidence="6 7">4249</strain>
    </source>
</reference>
<dbReference type="Gene3D" id="2.30.30.760">
    <property type="match status" value="1"/>
</dbReference>
<keyword evidence="4" id="KW-1005">Bacterial flagellum biogenesis</keyword>
<evidence type="ECO:0000313" key="7">
    <source>
        <dbReference type="Proteomes" id="UP001265700"/>
    </source>
</evidence>
<feature type="domain" description="SAF" evidence="5">
    <location>
        <begin position="114"/>
        <end position="176"/>
    </location>
</feature>
<dbReference type="InterPro" id="IPR013974">
    <property type="entry name" value="SAF"/>
</dbReference>
<keyword evidence="6" id="KW-0282">Flagellum</keyword>
<dbReference type="Pfam" id="PF13144">
    <property type="entry name" value="ChapFlgA"/>
    <property type="match status" value="1"/>
</dbReference>
<name>A0ABU1WNV5_9BURK</name>
<evidence type="ECO:0000313" key="6">
    <source>
        <dbReference type="EMBL" id="MDR7150971.1"/>
    </source>
</evidence>
<keyword evidence="6" id="KW-0969">Cilium</keyword>
<evidence type="ECO:0000256" key="4">
    <source>
        <dbReference type="RuleBase" id="RU362063"/>
    </source>
</evidence>